<dbReference type="KEGG" id="ccoa:108777092"/>
<dbReference type="OrthoDB" id="10029527at2759"/>
<feature type="transmembrane region" description="Helical" evidence="2">
    <location>
        <begin position="97"/>
        <end position="116"/>
    </location>
</feature>
<protein>
    <submittedName>
        <fullName evidence="3">Uncharacterized protein</fullName>
    </submittedName>
</protein>
<evidence type="ECO:0000256" key="1">
    <source>
        <dbReference type="SAM" id="MobiDB-lite"/>
    </source>
</evidence>
<dbReference type="AlphaFoldDB" id="A0A151IEA0"/>
<evidence type="ECO:0000313" key="4">
    <source>
        <dbReference type="Proteomes" id="UP000078542"/>
    </source>
</evidence>
<sequence length="379" mass="43395">MERERLWDRVPAGRRVMRAMEWLLWDACCWMYQRVMRINRRENVDGSAAAASSWVTVPREEVPAWLRDLLWTVPGTCRSKVCQYILALELTLFWHDAAFFVNLYLVIMLYVTYWICNMIGLCERIPNTPEIIIGVYVKVQIIIAFIFMDTLAPAEGRVCCSGHSLWRCLQKLRIKKPGLHCIAVCFIAFHIWLVDQIKPSKSFTLSAYCILLLASLIMRLSEIVSKYFMSHKEWQCDSEIEDEFLPLVTEANMLVLTRVGETGDHSPTPTSVQSDTQNDSFYDEDFIEGLQEIAFNMPYHGEGSTDGVELSELELSVGENDAEENDIKFQTGHFEKSSSSSSEEEVFDAKKIAASSDESNGDDSDFEIIDKEEIAKIEK</sequence>
<feature type="region of interest" description="Disordered" evidence="1">
    <location>
        <begin position="323"/>
        <end position="369"/>
    </location>
</feature>
<keyword evidence="2" id="KW-1133">Transmembrane helix</keyword>
<feature type="transmembrane region" description="Helical" evidence="2">
    <location>
        <begin position="205"/>
        <end position="224"/>
    </location>
</feature>
<keyword evidence="4" id="KW-1185">Reference proteome</keyword>
<proteinExistence type="predicted"/>
<organism evidence="3 4">
    <name type="scientific">Cyphomyrmex costatus</name>
    <dbReference type="NCBI Taxonomy" id="456900"/>
    <lineage>
        <taxon>Eukaryota</taxon>
        <taxon>Metazoa</taxon>
        <taxon>Ecdysozoa</taxon>
        <taxon>Arthropoda</taxon>
        <taxon>Hexapoda</taxon>
        <taxon>Insecta</taxon>
        <taxon>Pterygota</taxon>
        <taxon>Neoptera</taxon>
        <taxon>Endopterygota</taxon>
        <taxon>Hymenoptera</taxon>
        <taxon>Apocrita</taxon>
        <taxon>Aculeata</taxon>
        <taxon>Formicoidea</taxon>
        <taxon>Formicidae</taxon>
        <taxon>Myrmicinae</taxon>
        <taxon>Cyphomyrmex</taxon>
    </lineage>
</organism>
<dbReference type="EMBL" id="KQ977890">
    <property type="protein sequence ID" value="KYM98995.1"/>
    <property type="molecule type" value="Genomic_DNA"/>
</dbReference>
<evidence type="ECO:0000256" key="2">
    <source>
        <dbReference type="SAM" id="Phobius"/>
    </source>
</evidence>
<keyword evidence="2" id="KW-0812">Transmembrane</keyword>
<dbReference type="STRING" id="456900.A0A151IEA0"/>
<dbReference type="Proteomes" id="UP000078542">
    <property type="component" value="Unassembled WGS sequence"/>
</dbReference>
<feature type="transmembrane region" description="Helical" evidence="2">
    <location>
        <begin position="177"/>
        <end position="193"/>
    </location>
</feature>
<reference evidence="3 4" key="1">
    <citation type="submission" date="2016-03" db="EMBL/GenBank/DDBJ databases">
        <title>Cyphomyrmex costatus WGS genome.</title>
        <authorList>
            <person name="Nygaard S."/>
            <person name="Hu H."/>
            <person name="Boomsma J."/>
            <person name="Zhang G."/>
        </authorList>
    </citation>
    <scope>NUCLEOTIDE SEQUENCE [LARGE SCALE GENOMIC DNA]</scope>
    <source>
        <strain evidence="3">MS0001</strain>
        <tissue evidence="3">Whole body</tissue>
    </source>
</reference>
<accession>A0A151IEA0</accession>
<evidence type="ECO:0000313" key="3">
    <source>
        <dbReference type="EMBL" id="KYM98995.1"/>
    </source>
</evidence>
<keyword evidence="2" id="KW-0472">Membrane</keyword>
<gene>
    <name evidence="3" type="ORF">ALC62_10294</name>
</gene>
<name>A0A151IEA0_9HYME</name>